<protein>
    <recommendedName>
        <fullName evidence="3">Pentapeptide repeat protein</fullName>
    </recommendedName>
</protein>
<dbReference type="SUPFAM" id="SSF47781">
    <property type="entry name" value="RuvA domain 2-like"/>
    <property type="match status" value="1"/>
</dbReference>
<name>B8HPH9_CYAP4</name>
<evidence type="ECO:0000313" key="2">
    <source>
        <dbReference type="EMBL" id="ACL43840.1"/>
    </source>
</evidence>
<sequence length="732" mass="84532">MLGFNRRGGGWRRAVLVCLVGLLLFLPMIAQGATLPSDPVQAEVGYRQYLTAEILQQRLKAPVGRDGIPTIDLRHFIIDLRDENSDFRLQFYRELQSQLQRPGTPIGLDLSYSLVEGDFAGYQLGLRTPLYGEAFSPIFSTTEQEQLNRDRRRLFQLNRLSRSLLTSDLGFPDLQLMVFRGPLLLVQTQFKGQVDFSNTFFLRDLSVQGGEFEQGVDWSQSRFSQLVSFTGSTFNQTARFRNSIFFAKASFSQCQFRQKADFSSSEFQQTANFNRVGFEQEANFNRTVWQGNADFAQSHWQGTALLTRNQFDQSLFLTESSFAQTVSFRESQFNRPVNLRGVILLDQVDFSDTRFAKAAHLNIPELQFDPRTARILGDPGQISQVLSIPTLRGNEILLRNLVRNFRQLEQIGDANQVEYLGQKLRLQELKLQLFSTNINWASSQRLQQVGFTAQQATEIVKTRQEHPFRSLTELMNRSVIDLATYIKVRNRVTANELWTPWTYLLAVFRWLGLSLLLTLTRYGSSFWLIFGIGLLAIAYFGYLFWGIDRCRRRLPVAILPAWGETLWMSGSFSLIALAGLSMIFRTAEAPWFTLAFLGGLILPVPLILSGVLYQRGRYHDLLEVSYFVEDGSMRQFRLLIGRLPIMPRFPFFRDRYEPILWNRRWSWLNYYDLSLINFLKFGFNDIRLRDRALPGLVSALVWYQWGLGLLYVGLLLWTLSRTIPGLNLFIYF</sequence>
<feature type="transmembrane region" description="Helical" evidence="1">
    <location>
        <begin position="591"/>
        <end position="613"/>
    </location>
</feature>
<feature type="transmembrane region" description="Helical" evidence="1">
    <location>
        <begin position="565"/>
        <end position="584"/>
    </location>
</feature>
<dbReference type="AlphaFoldDB" id="B8HPH9"/>
<evidence type="ECO:0008006" key="3">
    <source>
        <dbReference type="Google" id="ProtNLM"/>
    </source>
</evidence>
<proteinExistence type="predicted"/>
<dbReference type="HOGENOM" id="CLU_374601_0_0_3"/>
<dbReference type="EMBL" id="CP001344">
    <property type="protein sequence ID" value="ACL43840.1"/>
    <property type="molecule type" value="Genomic_DNA"/>
</dbReference>
<feature type="transmembrane region" description="Helical" evidence="1">
    <location>
        <begin position="695"/>
        <end position="719"/>
    </location>
</feature>
<keyword evidence="1" id="KW-1133">Transmembrane helix</keyword>
<organism evidence="2">
    <name type="scientific">Cyanothece sp. (strain PCC 7425 / ATCC 29141)</name>
    <dbReference type="NCBI Taxonomy" id="395961"/>
    <lineage>
        <taxon>Bacteria</taxon>
        <taxon>Bacillati</taxon>
        <taxon>Cyanobacteriota</taxon>
        <taxon>Cyanophyceae</taxon>
        <taxon>Gomontiellales</taxon>
        <taxon>Cyanothecaceae</taxon>
        <taxon>Cyanothece</taxon>
    </lineage>
</organism>
<feature type="transmembrane region" description="Helical" evidence="1">
    <location>
        <begin position="526"/>
        <end position="545"/>
    </location>
</feature>
<dbReference type="InterPro" id="IPR010994">
    <property type="entry name" value="RuvA_2-like"/>
</dbReference>
<dbReference type="InterPro" id="IPR001646">
    <property type="entry name" value="5peptide_repeat"/>
</dbReference>
<gene>
    <name evidence="2" type="ordered locus">Cyan7425_1470</name>
</gene>
<reference evidence="2" key="1">
    <citation type="submission" date="2009-01" db="EMBL/GenBank/DDBJ databases">
        <title>Complete sequence of chromosome Cyanothece sp. PCC 7425.</title>
        <authorList>
            <consortium name="US DOE Joint Genome Institute"/>
            <person name="Lucas S."/>
            <person name="Copeland A."/>
            <person name="Lapidus A."/>
            <person name="Glavina del Rio T."/>
            <person name="Dalin E."/>
            <person name="Tice H."/>
            <person name="Bruce D."/>
            <person name="Goodwin L."/>
            <person name="Pitluck S."/>
            <person name="Sims D."/>
            <person name="Meineke L."/>
            <person name="Brettin T."/>
            <person name="Detter J.C."/>
            <person name="Han C."/>
            <person name="Larimer F."/>
            <person name="Land M."/>
            <person name="Hauser L."/>
            <person name="Kyrpides N."/>
            <person name="Ovchinnikova G."/>
            <person name="Liberton M."/>
            <person name="Stoeckel J."/>
            <person name="Banerjee A."/>
            <person name="Singh A."/>
            <person name="Page L."/>
            <person name="Sato H."/>
            <person name="Zhao L."/>
            <person name="Sherman L."/>
            <person name="Pakrasi H."/>
            <person name="Richardson P."/>
        </authorList>
    </citation>
    <scope>NUCLEOTIDE SEQUENCE</scope>
    <source>
        <strain evidence="2">PCC 7425</strain>
    </source>
</reference>
<accession>B8HPH9</accession>
<dbReference type="eggNOG" id="COG1555">
    <property type="taxonomic scope" value="Bacteria"/>
</dbReference>
<dbReference type="KEGG" id="cyn:Cyan7425_1470"/>
<evidence type="ECO:0000256" key="1">
    <source>
        <dbReference type="SAM" id="Phobius"/>
    </source>
</evidence>
<keyword evidence="1" id="KW-0472">Membrane</keyword>
<dbReference type="STRING" id="395961.Cyan7425_1470"/>
<keyword evidence="1" id="KW-0812">Transmembrane</keyword>
<dbReference type="Pfam" id="PF13576">
    <property type="entry name" value="Pentapeptide_3"/>
    <property type="match status" value="1"/>
</dbReference>